<evidence type="ECO:0000313" key="3">
    <source>
        <dbReference type="Proteomes" id="UP000214746"/>
    </source>
</evidence>
<protein>
    <submittedName>
        <fullName evidence="2">Aminoglycoside phosphotransferase family protein</fullName>
    </submittedName>
</protein>
<dbReference type="AlphaFoldDB" id="A0A2W1NZL4"/>
<dbReference type="Gene3D" id="3.90.1200.10">
    <property type="match status" value="1"/>
</dbReference>
<evidence type="ECO:0000313" key="2">
    <source>
        <dbReference type="EMBL" id="PZE20308.1"/>
    </source>
</evidence>
<dbReference type="OrthoDB" id="9812495at2"/>
<accession>A0A2W1NZL4</accession>
<sequence>MQHYKIDGTPTLLEKIRDKKPTDFEPTLIHGDCTIDDVLVYEGRISGIIDWSGGVYGDPRYDVS</sequence>
<comment type="caution">
    <text evidence="2">The sequence shown here is derived from an EMBL/GenBank/DDBJ whole genome shotgun (WGS) entry which is preliminary data.</text>
</comment>
<keyword evidence="3" id="KW-1185">Reference proteome</keyword>
<dbReference type="EMBL" id="NHRJ02000008">
    <property type="protein sequence ID" value="PZE20308.1"/>
    <property type="molecule type" value="Genomic_DNA"/>
</dbReference>
<evidence type="ECO:0000259" key="1">
    <source>
        <dbReference type="Pfam" id="PF01636"/>
    </source>
</evidence>
<reference evidence="2" key="1">
    <citation type="submission" date="2018-06" db="EMBL/GenBank/DDBJ databases">
        <title>Paenibacillus xerothermodurans sp. nov. an extremely dry heat resistant spore forming bacterium isolated from the soil of Cape Canaveral, Florida.</title>
        <authorList>
            <person name="Seuylemezian A."/>
            <person name="Kaur N."/>
            <person name="Patil P."/>
            <person name="Patil P."/>
            <person name="Mayilraj S."/>
            <person name="Vaishampayan P."/>
        </authorList>
    </citation>
    <scope>NUCLEOTIDE SEQUENCE [LARGE SCALE GENOMIC DNA]</scope>
    <source>
        <strain evidence="2">ATCC 27380</strain>
    </source>
</reference>
<name>A0A2W1NZL4_PAEXE</name>
<dbReference type="SUPFAM" id="SSF56112">
    <property type="entry name" value="Protein kinase-like (PK-like)"/>
    <property type="match status" value="1"/>
</dbReference>
<dbReference type="RefSeq" id="WP_089200676.1">
    <property type="nucleotide sequence ID" value="NZ_NHRJ02000008.1"/>
</dbReference>
<feature type="domain" description="Aminoglycoside phosphotransferase" evidence="1">
    <location>
        <begin position="11"/>
        <end position="63"/>
    </location>
</feature>
<dbReference type="GO" id="GO:0016740">
    <property type="term" value="F:transferase activity"/>
    <property type="evidence" value="ECO:0007669"/>
    <property type="project" value="UniProtKB-KW"/>
</dbReference>
<dbReference type="InterPro" id="IPR002575">
    <property type="entry name" value="Aminoglycoside_PTrfase"/>
</dbReference>
<organism evidence="2 3">
    <name type="scientific">Paenibacillus xerothermodurans</name>
    <dbReference type="NCBI Taxonomy" id="1977292"/>
    <lineage>
        <taxon>Bacteria</taxon>
        <taxon>Bacillati</taxon>
        <taxon>Bacillota</taxon>
        <taxon>Bacilli</taxon>
        <taxon>Bacillales</taxon>
        <taxon>Paenibacillaceae</taxon>
        <taxon>Paenibacillus</taxon>
    </lineage>
</organism>
<dbReference type="Pfam" id="PF01636">
    <property type="entry name" value="APH"/>
    <property type="match status" value="1"/>
</dbReference>
<gene>
    <name evidence="2" type="ORF">CBW46_014260</name>
</gene>
<proteinExistence type="predicted"/>
<dbReference type="Proteomes" id="UP000214746">
    <property type="component" value="Unassembled WGS sequence"/>
</dbReference>
<dbReference type="InterPro" id="IPR011009">
    <property type="entry name" value="Kinase-like_dom_sf"/>
</dbReference>